<dbReference type="InterPro" id="IPR006219">
    <property type="entry name" value="DAHP_synth_1"/>
</dbReference>
<evidence type="ECO:0000256" key="8">
    <source>
        <dbReference type="PIRNR" id="PIRNR001361"/>
    </source>
</evidence>
<dbReference type="PANTHER" id="PTHR21225">
    <property type="entry name" value="PHOSPHO-2-DEHYDRO-3-DEOXYHEPTONATE ALDOLASE DAHP SYNTHETASE"/>
    <property type="match status" value="1"/>
</dbReference>
<dbReference type="AlphaFoldDB" id="A0A140D6K3"/>
<name>A0A140D6K3_9ENTR</name>
<organism evidence="10">
    <name type="scientific">Klebsiella sp. T5-5</name>
    <dbReference type="NCBI Taxonomy" id="1778875"/>
    <lineage>
        <taxon>Bacteria</taxon>
        <taxon>Pseudomonadati</taxon>
        <taxon>Pseudomonadota</taxon>
        <taxon>Gammaproteobacteria</taxon>
        <taxon>Enterobacterales</taxon>
        <taxon>Enterobacteriaceae</taxon>
        <taxon>Klebsiella/Raoultella group</taxon>
        <taxon>Klebsiella</taxon>
    </lineage>
</organism>
<dbReference type="GO" id="GO:0042802">
    <property type="term" value="F:identical protein binding"/>
    <property type="evidence" value="ECO:0007669"/>
    <property type="project" value="UniProtKB-ARBA"/>
</dbReference>
<accession>A0A140D6K3</accession>
<proteinExistence type="inferred from homology"/>
<evidence type="ECO:0000256" key="7">
    <source>
        <dbReference type="ARBA" id="ARBA00047508"/>
    </source>
</evidence>
<dbReference type="GO" id="GO:0005737">
    <property type="term" value="C:cytoplasm"/>
    <property type="evidence" value="ECO:0007669"/>
    <property type="project" value="TreeGrafter"/>
</dbReference>
<dbReference type="EMBL" id="KU505141">
    <property type="protein sequence ID" value="AMK07504.1"/>
    <property type="molecule type" value="Genomic_DNA"/>
</dbReference>
<dbReference type="InterPro" id="IPR006218">
    <property type="entry name" value="DAHP1/KDSA"/>
</dbReference>
<dbReference type="EC" id="2.5.1.54" evidence="8"/>
<dbReference type="NCBIfam" id="NF009395">
    <property type="entry name" value="PRK12755.1"/>
    <property type="match status" value="1"/>
</dbReference>
<comment type="pathway">
    <text evidence="2 8">Metabolic intermediate biosynthesis; chorismate biosynthesis; chorismate from D-erythrose 4-phosphate and phosphoenolpyruvate: step 1/7.</text>
</comment>
<dbReference type="UniPathway" id="UPA00053">
    <property type="reaction ID" value="UER00084"/>
</dbReference>
<dbReference type="InterPro" id="IPR013785">
    <property type="entry name" value="Aldolase_TIM"/>
</dbReference>
<dbReference type="Pfam" id="PF00793">
    <property type="entry name" value="DAHP_synth_1"/>
    <property type="match status" value="1"/>
</dbReference>
<evidence type="ECO:0000256" key="4">
    <source>
        <dbReference type="ARBA" id="ARBA00022605"/>
    </source>
</evidence>
<dbReference type="FunFam" id="3.20.20.70:FF:000005">
    <property type="entry name" value="Phospho-2-dehydro-3-deoxyheptonate aldolase"/>
    <property type="match status" value="1"/>
</dbReference>
<dbReference type="SUPFAM" id="SSF51569">
    <property type="entry name" value="Aldolase"/>
    <property type="match status" value="1"/>
</dbReference>
<reference evidence="10" key="1">
    <citation type="journal article" date="2016" name="BMC Genomics">
        <title>A multi-substrate approach for functional metagenomics-based screening for (hemi)cellulases in two wheat straw-degrading microbial consortia unveils novel thermoalkaliphilic enzymes.</title>
        <authorList>
            <person name="Maruthamuthu M."/>
            <person name="Jimenez D.J."/>
            <person name="Stevens P."/>
            <person name="van Elsas J.D."/>
        </authorList>
    </citation>
    <scope>NUCLEOTIDE SEQUENCE</scope>
    <source>
        <strain evidence="10">T5-5Contig2</strain>
    </source>
</reference>
<comment type="similarity">
    <text evidence="3 8">Belongs to the class-I DAHP synthase family.</text>
</comment>
<evidence type="ECO:0000313" key="10">
    <source>
        <dbReference type="EMBL" id="AMK07504.1"/>
    </source>
</evidence>
<comment type="function">
    <text evidence="1 8">Stereospecific condensation of phosphoenolpyruvate (PEP) and D-erythrose-4-phosphate (E4P) giving rise to 3-deoxy-D-arabino-heptulosonate-7-phosphate (DAHP).</text>
</comment>
<gene>
    <name evidence="10" type="primary">kdaP</name>
</gene>
<sequence length="371" mass="41065">MVYRDAHHFPAFSPRKKQIFETPMNKTDELRTARIESLVTPAELAQRHPVSADVAAHVSASRRRIERILNGEDRRLLVVIGPCSIHDTDAAMEYAHRLQGMRERYQPQLEIVMRTYFEKPRTVVGWKGLISDPDLNGSYRVNHGLELARSLLLQVNELGVPTATEFLDMVTGQFIADLISWGAIGARTTESQIHREMASALSCPVGFKNGTDGNTRIAVDAIRASRASHMFLSPDKQGQMTIYQTSGNPYGHIIMRGGKQPNYHAADIAAAGDVLAEFNLPQQLVVDFSHGNCQKQHRRQLDVCADICQQIRAGSTAIAGIMAESFLQEGTQKVIPGQPLTRGQSITDPCLSWEDSERLLAELAAATATRL</sequence>
<keyword evidence="4 8" id="KW-0028">Amino-acid biosynthesis</keyword>
<comment type="catalytic activity">
    <reaction evidence="7 8">
        <text>D-erythrose 4-phosphate + phosphoenolpyruvate + H2O = 7-phospho-2-dehydro-3-deoxy-D-arabino-heptonate + phosphate</text>
        <dbReference type="Rhea" id="RHEA:14717"/>
        <dbReference type="ChEBI" id="CHEBI:15377"/>
        <dbReference type="ChEBI" id="CHEBI:16897"/>
        <dbReference type="ChEBI" id="CHEBI:43474"/>
        <dbReference type="ChEBI" id="CHEBI:58394"/>
        <dbReference type="ChEBI" id="CHEBI:58702"/>
        <dbReference type="EC" id="2.5.1.54"/>
    </reaction>
</comment>
<dbReference type="NCBIfam" id="NF009396">
    <property type="entry name" value="PRK12756.1"/>
    <property type="match status" value="1"/>
</dbReference>
<evidence type="ECO:0000259" key="9">
    <source>
        <dbReference type="Pfam" id="PF00793"/>
    </source>
</evidence>
<feature type="domain" description="DAHP synthetase I/KDSA" evidence="9">
    <location>
        <begin position="67"/>
        <end position="360"/>
    </location>
</feature>
<keyword evidence="6 8" id="KW-0057">Aromatic amino acid biosynthesis</keyword>
<dbReference type="GO" id="GO:0008652">
    <property type="term" value="P:amino acid biosynthetic process"/>
    <property type="evidence" value="ECO:0007669"/>
    <property type="project" value="UniProtKB-KW"/>
</dbReference>
<evidence type="ECO:0000256" key="6">
    <source>
        <dbReference type="ARBA" id="ARBA00023141"/>
    </source>
</evidence>
<evidence type="ECO:0000256" key="1">
    <source>
        <dbReference type="ARBA" id="ARBA00003726"/>
    </source>
</evidence>
<dbReference type="GO" id="GO:0003849">
    <property type="term" value="F:3-deoxy-7-phosphoheptulonate synthase activity"/>
    <property type="evidence" value="ECO:0007669"/>
    <property type="project" value="UniProtKB-EC"/>
</dbReference>
<dbReference type="GO" id="GO:0009073">
    <property type="term" value="P:aromatic amino acid family biosynthetic process"/>
    <property type="evidence" value="ECO:0007669"/>
    <property type="project" value="UniProtKB-KW"/>
</dbReference>
<protein>
    <recommendedName>
        <fullName evidence="8">Phospho-2-dehydro-3-deoxyheptonate aldolase</fullName>
        <ecNumber evidence="8">2.5.1.54</ecNumber>
    </recommendedName>
</protein>
<keyword evidence="5 8" id="KW-0808">Transferase</keyword>
<evidence type="ECO:0000256" key="5">
    <source>
        <dbReference type="ARBA" id="ARBA00022679"/>
    </source>
</evidence>
<dbReference type="NCBIfam" id="TIGR00034">
    <property type="entry name" value="aroFGH"/>
    <property type="match status" value="1"/>
</dbReference>
<evidence type="ECO:0000256" key="3">
    <source>
        <dbReference type="ARBA" id="ARBA00007985"/>
    </source>
</evidence>
<dbReference type="PANTHER" id="PTHR21225:SF6">
    <property type="entry name" value="PHOSPHO-2-DEHYDRO-3-DEOXYHEPTONATE ALDOLASE, TRP-SENSITIVE"/>
    <property type="match status" value="1"/>
</dbReference>
<evidence type="ECO:0000256" key="2">
    <source>
        <dbReference type="ARBA" id="ARBA00004688"/>
    </source>
</evidence>
<dbReference type="PIRSF" id="PIRSF001361">
    <property type="entry name" value="DAHP_synthase"/>
    <property type="match status" value="1"/>
</dbReference>
<dbReference type="Gene3D" id="3.20.20.70">
    <property type="entry name" value="Aldolase class I"/>
    <property type="match status" value="1"/>
</dbReference>
<dbReference type="GO" id="GO:0009423">
    <property type="term" value="P:chorismate biosynthetic process"/>
    <property type="evidence" value="ECO:0007669"/>
    <property type="project" value="UniProtKB-UniPathway"/>
</dbReference>